<accession>A0ABU6DLD4</accession>
<feature type="domain" description="PIN" evidence="1">
    <location>
        <begin position="21"/>
        <end position="159"/>
    </location>
</feature>
<gene>
    <name evidence="2" type="ORF">P5G65_32315</name>
</gene>
<organism evidence="2 3">
    <name type="scientific">Paenibacillus chondroitinus</name>
    <dbReference type="NCBI Taxonomy" id="59842"/>
    <lineage>
        <taxon>Bacteria</taxon>
        <taxon>Bacillati</taxon>
        <taxon>Bacillota</taxon>
        <taxon>Bacilli</taxon>
        <taxon>Bacillales</taxon>
        <taxon>Paenibacillaceae</taxon>
        <taxon>Paenibacillus</taxon>
    </lineage>
</organism>
<dbReference type="Pfam" id="PF01850">
    <property type="entry name" value="PIN"/>
    <property type="match status" value="1"/>
</dbReference>
<comment type="caution">
    <text evidence="2">The sequence shown here is derived from an EMBL/GenBank/DDBJ whole genome shotgun (WGS) entry which is preliminary data.</text>
</comment>
<reference evidence="2 3" key="1">
    <citation type="submission" date="2023-03" db="EMBL/GenBank/DDBJ databases">
        <title>Bacillus Genome Sequencing.</title>
        <authorList>
            <person name="Dunlap C."/>
        </authorList>
    </citation>
    <scope>NUCLEOTIDE SEQUENCE [LARGE SCALE GENOMIC DNA]</scope>
    <source>
        <strain evidence="2 3">NRS-1351</strain>
    </source>
</reference>
<dbReference type="EMBL" id="JAROBY010000078">
    <property type="protein sequence ID" value="MEB4798589.1"/>
    <property type="molecule type" value="Genomic_DNA"/>
</dbReference>
<evidence type="ECO:0000313" key="2">
    <source>
        <dbReference type="EMBL" id="MEB4798589.1"/>
    </source>
</evidence>
<dbReference type="InterPro" id="IPR002716">
    <property type="entry name" value="PIN_dom"/>
</dbReference>
<proteinExistence type="predicted"/>
<dbReference type="InterPro" id="IPR029060">
    <property type="entry name" value="PIN-like_dom_sf"/>
</dbReference>
<evidence type="ECO:0000259" key="1">
    <source>
        <dbReference type="Pfam" id="PF01850"/>
    </source>
</evidence>
<name>A0ABU6DLD4_9BACL</name>
<dbReference type="Proteomes" id="UP001355653">
    <property type="component" value="Unassembled WGS sequence"/>
</dbReference>
<keyword evidence="3" id="KW-1185">Reference proteome</keyword>
<dbReference type="Gene3D" id="3.40.50.1010">
    <property type="entry name" value="5'-nuclease"/>
    <property type="match status" value="1"/>
</dbReference>
<evidence type="ECO:0000313" key="3">
    <source>
        <dbReference type="Proteomes" id="UP001355653"/>
    </source>
</evidence>
<sequence length="186" mass="21206">MVIVDFNNPHEFQGFDQGEDILVDTGILLALASSHDPWHETVKELFDNYIFPEGELILLYTNPLVVNEVLHLSTRSLKNFTERFGIMFSDADRHDLEAFIENMLTIFIEEGILKVLEGDKNSVLHQIKLKKHLGAADAANASLANLYGTNFLTVDNILKNNMVKAEEILPNIKKVYYTTPLHMTYR</sequence>
<dbReference type="SUPFAM" id="SSF88723">
    <property type="entry name" value="PIN domain-like"/>
    <property type="match status" value="1"/>
</dbReference>
<protein>
    <submittedName>
        <fullName evidence="2">Type II toxin-antitoxin system VapC family toxin</fullName>
    </submittedName>
</protein>
<dbReference type="RefSeq" id="WP_127457693.1">
    <property type="nucleotide sequence ID" value="NZ_JAROBY010000078.1"/>
</dbReference>